<reference evidence="8 9" key="1">
    <citation type="journal article" date="2015" name="Genome Announc.">
        <title>Expanding the biotechnology potential of lactobacilli through comparative genomics of 213 strains and associated genera.</title>
        <authorList>
            <person name="Sun Z."/>
            <person name="Harris H.M."/>
            <person name="McCann A."/>
            <person name="Guo C."/>
            <person name="Argimon S."/>
            <person name="Zhang W."/>
            <person name="Yang X."/>
            <person name="Jeffery I.B."/>
            <person name="Cooney J.C."/>
            <person name="Kagawa T.F."/>
            <person name="Liu W."/>
            <person name="Song Y."/>
            <person name="Salvetti E."/>
            <person name="Wrobel A."/>
            <person name="Rasinkangas P."/>
            <person name="Parkhill J."/>
            <person name="Rea M.C."/>
            <person name="O'Sullivan O."/>
            <person name="Ritari J."/>
            <person name="Douillard F.P."/>
            <person name="Paul Ross R."/>
            <person name="Yang R."/>
            <person name="Briner A.E."/>
            <person name="Felis G.E."/>
            <person name="de Vos W.M."/>
            <person name="Barrangou R."/>
            <person name="Klaenhammer T.R."/>
            <person name="Caufield P.W."/>
            <person name="Cui Y."/>
            <person name="Zhang H."/>
            <person name="O'Toole P.W."/>
        </authorList>
    </citation>
    <scope>NUCLEOTIDE SEQUENCE [LARGE SCALE GENOMIC DNA]</scope>
    <source>
        <strain evidence="8 9">JCM 15530</strain>
    </source>
</reference>
<dbReference type="GO" id="GO:0015250">
    <property type="term" value="F:water channel activity"/>
    <property type="evidence" value="ECO:0007669"/>
    <property type="project" value="TreeGrafter"/>
</dbReference>
<evidence type="ECO:0000256" key="4">
    <source>
        <dbReference type="ARBA" id="ARBA00022989"/>
    </source>
</evidence>
<dbReference type="EMBL" id="AZCX01000007">
    <property type="protein sequence ID" value="KRK47594.1"/>
    <property type="molecule type" value="Genomic_DNA"/>
</dbReference>
<evidence type="ECO:0000313" key="9">
    <source>
        <dbReference type="Proteomes" id="UP000050911"/>
    </source>
</evidence>
<feature type="transmembrane region" description="Helical" evidence="7">
    <location>
        <begin position="193"/>
        <end position="214"/>
    </location>
</feature>
<proteinExistence type="inferred from homology"/>
<accession>A0A0R1HW76</accession>
<protein>
    <submittedName>
        <fullName evidence="8">Glycerol uptake facilitator protein</fullName>
    </submittedName>
</protein>
<name>A0A0R1HW76_9LACO</name>
<dbReference type="Pfam" id="PF00230">
    <property type="entry name" value="MIP"/>
    <property type="match status" value="1"/>
</dbReference>
<gene>
    <name evidence="8" type="ORF">FC96_GL002317</name>
</gene>
<feature type="transmembrane region" description="Helical" evidence="7">
    <location>
        <begin position="123"/>
        <end position="140"/>
    </location>
</feature>
<evidence type="ECO:0000313" key="8">
    <source>
        <dbReference type="EMBL" id="KRK47594.1"/>
    </source>
</evidence>
<evidence type="ECO:0000256" key="3">
    <source>
        <dbReference type="ARBA" id="ARBA00022692"/>
    </source>
</evidence>
<dbReference type="PRINTS" id="PR00783">
    <property type="entry name" value="MINTRINSICP"/>
</dbReference>
<dbReference type="STRING" id="1302272.FC96_GL002317"/>
<organism evidence="8 9">
    <name type="scientific">Secundilactobacillus kimchicus JCM 15530</name>
    <dbReference type="NCBI Taxonomy" id="1302272"/>
    <lineage>
        <taxon>Bacteria</taxon>
        <taxon>Bacillati</taxon>
        <taxon>Bacillota</taxon>
        <taxon>Bacilli</taxon>
        <taxon>Lactobacillales</taxon>
        <taxon>Lactobacillaceae</taxon>
        <taxon>Secundilactobacillus</taxon>
    </lineage>
</organism>
<dbReference type="AlphaFoldDB" id="A0A0R1HW76"/>
<keyword evidence="3 6" id="KW-0812">Transmembrane</keyword>
<dbReference type="Gene3D" id="1.20.1080.10">
    <property type="entry name" value="Glycerol uptake facilitator protein"/>
    <property type="match status" value="1"/>
</dbReference>
<dbReference type="InterPro" id="IPR034294">
    <property type="entry name" value="Aquaporin_transptr"/>
</dbReference>
<evidence type="ECO:0000256" key="2">
    <source>
        <dbReference type="ARBA" id="ARBA00006175"/>
    </source>
</evidence>
<dbReference type="InterPro" id="IPR000425">
    <property type="entry name" value="MIP"/>
</dbReference>
<dbReference type="GO" id="GO:0005886">
    <property type="term" value="C:plasma membrane"/>
    <property type="evidence" value="ECO:0007669"/>
    <property type="project" value="TreeGrafter"/>
</dbReference>
<keyword evidence="4 7" id="KW-1133">Transmembrane helix</keyword>
<evidence type="ECO:0000256" key="5">
    <source>
        <dbReference type="ARBA" id="ARBA00023136"/>
    </source>
</evidence>
<dbReference type="PANTHER" id="PTHR19139">
    <property type="entry name" value="AQUAPORIN TRANSPORTER"/>
    <property type="match status" value="1"/>
</dbReference>
<feature type="transmembrane region" description="Helical" evidence="7">
    <location>
        <begin position="152"/>
        <end position="173"/>
    </location>
</feature>
<dbReference type="PATRIC" id="fig|1302272.5.peg.2368"/>
<comment type="subcellular location">
    <subcellularLocation>
        <location evidence="1">Membrane</location>
        <topology evidence="1">Multi-pass membrane protein</topology>
    </subcellularLocation>
</comment>
<evidence type="ECO:0000256" key="1">
    <source>
        <dbReference type="ARBA" id="ARBA00004141"/>
    </source>
</evidence>
<keyword evidence="6" id="KW-0813">Transport</keyword>
<sequence length="224" mass="23314">MEEALFLKTYVAEFLGTFMVVATGTATMALTNADPLTIGLAFGGTYAVAYYAFDGLTLGEFNPAVSLALAINHQLKWAEMIGHVLAQILGAILASGFVYLSAINLGTTGSNIGQTTSNLTDPMILLVEGLLTFFVVLVYLRVNPTETSGAALINGLVIVALSVAAYSLTGPALNPARAIGPAVYVGGKALFQLGDYVLAGLIGSVCAAIIHRLLKTDHSSQKTD</sequence>
<dbReference type="PANTHER" id="PTHR19139:SF199">
    <property type="entry name" value="MIP17260P"/>
    <property type="match status" value="1"/>
</dbReference>
<feature type="transmembrane region" description="Helical" evidence="7">
    <location>
        <begin position="12"/>
        <end position="30"/>
    </location>
</feature>
<keyword evidence="9" id="KW-1185">Reference proteome</keyword>
<dbReference type="OrthoDB" id="9807293at2"/>
<dbReference type="SUPFAM" id="SSF81338">
    <property type="entry name" value="Aquaporin-like"/>
    <property type="match status" value="1"/>
</dbReference>
<comment type="similarity">
    <text evidence="2 6">Belongs to the MIP/aquaporin (TC 1.A.8) family.</text>
</comment>
<dbReference type="Proteomes" id="UP000050911">
    <property type="component" value="Unassembled WGS sequence"/>
</dbReference>
<comment type="caution">
    <text evidence="8">The sequence shown here is derived from an EMBL/GenBank/DDBJ whole genome shotgun (WGS) entry which is preliminary data.</text>
</comment>
<keyword evidence="5 7" id="KW-0472">Membrane</keyword>
<feature type="transmembrane region" description="Helical" evidence="7">
    <location>
        <begin position="84"/>
        <end position="103"/>
    </location>
</feature>
<evidence type="ECO:0000256" key="7">
    <source>
        <dbReference type="SAM" id="Phobius"/>
    </source>
</evidence>
<evidence type="ECO:0000256" key="6">
    <source>
        <dbReference type="RuleBase" id="RU000477"/>
    </source>
</evidence>
<dbReference type="InterPro" id="IPR023271">
    <property type="entry name" value="Aquaporin-like"/>
</dbReference>